<name>A0A8J2RYJ3_9CRUS</name>
<reference evidence="2" key="1">
    <citation type="submission" date="2021-11" db="EMBL/GenBank/DDBJ databases">
        <authorList>
            <person name="Schell T."/>
        </authorList>
    </citation>
    <scope>NUCLEOTIDE SEQUENCE</scope>
    <source>
        <strain evidence="2">M5</strain>
    </source>
</reference>
<protein>
    <recommendedName>
        <fullName evidence="4">Secreted protein</fullName>
    </recommendedName>
</protein>
<gene>
    <name evidence="2" type="ORF">DGAL_LOCUS10991</name>
</gene>
<organism evidence="2 3">
    <name type="scientific">Daphnia galeata</name>
    <dbReference type="NCBI Taxonomy" id="27404"/>
    <lineage>
        <taxon>Eukaryota</taxon>
        <taxon>Metazoa</taxon>
        <taxon>Ecdysozoa</taxon>
        <taxon>Arthropoda</taxon>
        <taxon>Crustacea</taxon>
        <taxon>Branchiopoda</taxon>
        <taxon>Diplostraca</taxon>
        <taxon>Cladocera</taxon>
        <taxon>Anomopoda</taxon>
        <taxon>Daphniidae</taxon>
        <taxon>Daphnia</taxon>
    </lineage>
</organism>
<comment type="caution">
    <text evidence="2">The sequence shown here is derived from an EMBL/GenBank/DDBJ whole genome shotgun (WGS) entry which is preliminary data.</text>
</comment>
<dbReference type="AlphaFoldDB" id="A0A8J2RYJ3"/>
<proteinExistence type="predicted"/>
<evidence type="ECO:0008006" key="4">
    <source>
        <dbReference type="Google" id="ProtNLM"/>
    </source>
</evidence>
<feature type="chain" id="PRO_5035159138" description="Secreted protein" evidence="1">
    <location>
        <begin position="22"/>
        <end position="146"/>
    </location>
</feature>
<feature type="signal peptide" evidence="1">
    <location>
        <begin position="1"/>
        <end position="21"/>
    </location>
</feature>
<dbReference type="EMBL" id="CAKKLH010000278">
    <property type="protein sequence ID" value="CAH0107671.1"/>
    <property type="molecule type" value="Genomic_DNA"/>
</dbReference>
<evidence type="ECO:0000313" key="3">
    <source>
        <dbReference type="Proteomes" id="UP000789390"/>
    </source>
</evidence>
<sequence>MEWNNLIILLTLVMRITFANTASVDTESISYFNPTISSEKSDPDDPVPIPLQSTLVRAASQPCDQQRNAQKLTSEKCSAILSDAQKGFQKIATKSFPEFNQFLSAVLKGDDDFNNDCPNSKGEFPTKVENDVVLKHQWAIENFKLP</sequence>
<dbReference type="Proteomes" id="UP000789390">
    <property type="component" value="Unassembled WGS sequence"/>
</dbReference>
<evidence type="ECO:0000313" key="2">
    <source>
        <dbReference type="EMBL" id="CAH0107671.1"/>
    </source>
</evidence>
<keyword evidence="1" id="KW-0732">Signal</keyword>
<keyword evidence="3" id="KW-1185">Reference proteome</keyword>
<accession>A0A8J2RYJ3</accession>
<evidence type="ECO:0000256" key="1">
    <source>
        <dbReference type="SAM" id="SignalP"/>
    </source>
</evidence>